<sequence>MGGVSMRSIRNLMHAPHLAADIEDGAISLVCWLSGGKTGNLGFIPSHINIAGAAKIGCQVYEHFHGVNFCISLGEDSEPSNHQGRSERAGDTRSLSLPGFRKTLRCFLKEGMPGREGVRQREELKDAYSAQRERKFGFL</sequence>
<dbReference type="AlphaFoldDB" id="A0A5C3KBQ3"/>
<protein>
    <submittedName>
        <fullName evidence="2">Uncharacterized protein</fullName>
    </submittedName>
</protein>
<proteinExistence type="predicted"/>
<feature type="region of interest" description="Disordered" evidence="1">
    <location>
        <begin position="76"/>
        <end position="96"/>
    </location>
</feature>
<reference evidence="2 3" key="1">
    <citation type="journal article" date="2019" name="Nat. Ecol. Evol.">
        <title>Megaphylogeny resolves global patterns of mushroom evolution.</title>
        <authorList>
            <person name="Varga T."/>
            <person name="Krizsan K."/>
            <person name="Foldi C."/>
            <person name="Dima B."/>
            <person name="Sanchez-Garcia M."/>
            <person name="Sanchez-Ramirez S."/>
            <person name="Szollosi G.J."/>
            <person name="Szarkandi J.G."/>
            <person name="Papp V."/>
            <person name="Albert L."/>
            <person name="Andreopoulos W."/>
            <person name="Angelini C."/>
            <person name="Antonin V."/>
            <person name="Barry K.W."/>
            <person name="Bougher N.L."/>
            <person name="Buchanan P."/>
            <person name="Buyck B."/>
            <person name="Bense V."/>
            <person name="Catcheside P."/>
            <person name="Chovatia M."/>
            <person name="Cooper J."/>
            <person name="Damon W."/>
            <person name="Desjardin D."/>
            <person name="Finy P."/>
            <person name="Geml J."/>
            <person name="Haridas S."/>
            <person name="Hughes K."/>
            <person name="Justo A."/>
            <person name="Karasinski D."/>
            <person name="Kautmanova I."/>
            <person name="Kiss B."/>
            <person name="Kocsube S."/>
            <person name="Kotiranta H."/>
            <person name="LaButti K.M."/>
            <person name="Lechner B.E."/>
            <person name="Liimatainen K."/>
            <person name="Lipzen A."/>
            <person name="Lukacs Z."/>
            <person name="Mihaltcheva S."/>
            <person name="Morgado L.N."/>
            <person name="Niskanen T."/>
            <person name="Noordeloos M.E."/>
            <person name="Ohm R.A."/>
            <person name="Ortiz-Santana B."/>
            <person name="Ovrebo C."/>
            <person name="Racz N."/>
            <person name="Riley R."/>
            <person name="Savchenko A."/>
            <person name="Shiryaev A."/>
            <person name="Soop K."/>
            <person name="Spirin V."/>
            <person name="Szebenyi C."/>
            <person name="Tomsovsky M."/>
            <person name="Tulloss R.E."/>
            <person name="Uehling J."/>
            <person name="Grigoriev I.V."/>
            <person name="Vagvolgyi C."/>
            <person name="Papp T."/>
            <person name="Martin F.M."/>
            <person name="Miettinen O."/>
            <person name="Hibbett D.S."/>
            <person name="Nagy L.G."/>
        </authorList>
    </citation>
    <scope>NUCLEOTIDE SEQUENCE [LARGE SCALE GENOMIC DNA]</scope>
    <source>
        <strain evidence="2 3">CBS 121175</strain>
    </source>
</reference>
<organism evidence="2 3">
    <name type="scientific">Coprinopsis marcescibilis</name>
    <name type="common">Agaric fungus</name>
    <name type="synonym">Psathyrella marcescibilis</name>
    <dbReference type="NCBI Taxonomy" id="230819"/>
    <lineage>
        <taxon>Eukaryota</taxon>
        <taxon>Fungi</taxon>
        <taxon>Dikarya</taxon>
        <taxon>Basidiomycota</taxon>
        <taxon>Agaricomycotina</taxon>
        <taxon>Agaricomycetes</taxon>
        <taxon>Agaricomycetidae</taxon>
        <taxon>Agaricales</taxon>
        <taxon>Agaricineae</taxon>
        <taxon>Psathyrellaceae</taxon>
        <taxon>Coprinopsis</taxon>
    </lineage>
</organism>
<dbReference type="Proteomes" id="UP000307440">
    <property type="component" value="Unassembled WGS sequence"/>
</dbReference>
<name>A0A5C3KBQ3_COPMA</name>
<evidence type="ECO:0000313" key="2">
    <source>
        <dbReference type="EMBL" id="TFK17505.1"/>
    </source>
</evidence>
<keyword evidence="3" id="KW-1185">Reference proteome</keyword>
<gene>
    <name evidence="2" type="ORF">FA15DRAFT_661396</name>
</gene>
<accession>A0A5C3KBQ3</accession>
<dbReference type="EMBL" id="ML210500">
    <property type="protein sequence ID" value="TFK17505.1"/>
    <property type="molecule type" value="Genomic_DNA"/>
</dbReference>
<evidence type="ECO:0000313" key="3">
    <source>
        <dbReference type="Proteomes" id="UP000307440"/>
    </source>
</evidence>
<evidence type="ECO:0000256" key="1">
    <source>
        <dbReference type="SAM" id="MobiDB-lite"/>
    </source>
</evidence>